<protein>
    <submittedName>
        <fullName evidence="1">Uncharacterized protein</fullName>
    </submittedName>
</protein>
<reference evidence="2" key="2">
    <citation type="submission" date="2015-01" db="EMBL/GenBank/DDBJ databases">
        <title>Evolutionary Origins and Diversification of the Mycorrhizal Mutualists.</title>
        <authorList>
            <consortium name="DOE Joint Genome Institute"/>
            <consortium name="Mycorrhizal Genomics Consortium"/>
            <person name="Kohler A."/>
            <person name="Kuo A."/>
            <person name="Nagy L.G."/>
            <person name="Floudas D."/>
            <person name="Copeland A."/>
            <person name="Barry K.W."/>
            <person name="Cichocki N."/>
            <person name="Veneault-Fourrey C."/>
            <person name="LaButti K."/>
            <person name="Lindquist E.A."/>
            <person name="Lipzen A."/>
            <person name="Lundell T."/>
            <person name="Morin E."/>
            <person name="Murat C."/>
            <person name="Riley R."/>
            <person name="Ohm R."/>
            <person name="Sun H."/>
            <person name="Tunlid A."/>
            <person name="Henrissat B."/>
            <person name="Grigoriev I.V."/>
            <person name="Hibbett D.S."/>
            <person name="Martin F."/>
        </authorList>
    </citation>
    <scope>NUCLEOTIDE SEQUENCE [LARGE SCALE GENOMIC DNA]</scope>
    <source>
        <strain evidence="2">441</strain>
    </source>
</reference>
<reference evidence="1 2" key="1">
    <citation type="submission" date="2014-04" db="EMBL/GenBank/DDBJ databases">
        <authorList>
            <consortium name="DOE Joint Genome Institute"/>
            <person name="Kuo A."/>
            <person name="Kohler A."/>
            <person name="Costa M.D."/>
            <person name="Nagy L.G."/>
            <person name="Floudas D."/>
            <person name="Copeland A."/>
            <person name="Barry K.W."/>
            <person name="Cichocki N."/>
            <person name="Veneault-Fourrey C."/>
            <person name="LaButti K."/>
            <person name="Lindquist E.A."/>
            <person name="Lipzen A."/>
            <person name="Lundell T."/>
            <person name="Morin E."/>
            <person name="Murat C."/>
            <person name="Sun H."/>
            <person name="Tunlid A."/>
            <person name="Henrissat B."/>
            <person name="Grigoriev I.V."/>
            <person name="Hibbett D.S."/>
            <person name="Martin F."/>
            <person name="Nordberg H.P."/>
            <person name="Cantor M.N."/>
            <person name="Hua S.X."/>
        </authorList>
    </citation>
    <scope>NUCLEOTIDE SEQUENCE [LARGE SCALE GENOMIC DNA]</scope>
    <source>
        <strain evidence="1 2">441</strain>
    </source>
</reference>
<dbReference type="EMBL" id="KN833686">
    <property type="protein sequence ID" value="KIK30658.1"/>
    <property type="molecule type" value="Genomic_DNA"/>
</dbReference>
<organism evidence="1 2">
    <name type="scientific">Pisolithus microcarpus 441</name>
    <dbReference type="NCBI Taxonomy" id="765257"/>
    <lineage>
        <taxon>Eukaryota</taxon>
        <taxon>Fungi</taxon>
        <taxon>Dikarya</taxon>
        <taxon>Basidiomycota</taxon>
        <taxon>Agaricomycotina</taxon>
        <taxon>Agaricomycetes</taxon>
        <taxon>Agaricomycetidae</taxon>
        <taxon>Boletales</taxon>
        <taxon>Sclerodermatineae</taxon>
        <taxon>Pisolithaceae</taxon>
        <taxon>Pisolithus</taxon>
    </lineage>
</organism>
<dbReference type="Proteomes" id="UP000054018">
    <property type="component" value="Unassembled WGS sequence"/>
</dbReference>
<evidence type="ECO:0000313" key="1">
    <source>
        <dbReference type="EMBL" id="KIK30658.1"/>
    </source>
</evidence>
<proteinExistence type="predicted"/>
<evidence type="ECO:0000313" key="2">
    <source>
        <dbReference type="Proteomes" id="UP000054018"/>
    </source>
</evidence>
<accession>A0A0D0AEX9</accession>
<sequence length="64" mass="7533">GCHYGVSLKERERKEKEERRWCRGEVVVVDKTPREGAPYWRNKIVTVTGNRGVKREQKSDEGMQ</sequence>
<dbReference type="AlphaFoldDB" id="A0A0D0AEX9"/>
<keyword evidence="2" id="KW-1185">Reference proteome</keyword>
<dbReference type="HOGENOM" id="CLU_2873942_0_0_1"/>
<feature type="non-terminal residue" evidence="1">
    <location>
        <position position="1"/>
    </location>
</feature>
<name>A0A0D0AEX9_9AGAM</name>
<gene>
    <name evidence="1" type="ORF">PISMIDRAFT_670738</name>
</gene>